<feature type="domain" description="At1g61320/AtMIF1 LRR" evidence="2">
    <location>
        <begin position="383"/>
        <end position="621"/>
    </location>
</feature>
<dbReference type="SUPFAM" id="SSF81383">
    <property type="entry name" value="F-box domain"/>
    <property type="match status" value="1"/>
</dbReference>
<evidence type="ECO:0000259" key="2">
    <source>
        <dbReference type="Pfam" id="PF23622"/>
    </source>
</evidence>
<gene>
    <name evidence="3" type="ordered locus">MTR_6g013240</name>
</gene>
<dbReference type="PANTHER" id="PTHR34145">
    <property type="entry name" value="OS02G0105600 PROTEIN"/>
    <property type="match status" value="1"/>
</dbReference>
<dbReference type="InterPro" id="IPR032675">
    <property type="entry name" value="LRR_dom_sf"/>
</dbReference>
<name>G7KLD5_MEDTR</name>
<reference evidence="3 5" key="1">
    <citation type="journal article" date="2011" name="Nature">
        <title>The Medicago genome provides insight into the evolution of rhizobial symbioses.</title>
        <authorList>
            <person name="Young N.D."/>
            <person name="Debelle F."/>
            <person name="Oldroyd G.E."/>
            <person name="Geurts R."/>
            <person name="Cannon S.B."/>
            <person name="Udvardi M.K."/>
            <person name="Benedito V.A."/>
            <person name="Mayer K.F."/>
            <person name="Gouzy J."/>
            <person name="Schoof H."/>
            <person name="Van de Peer Y."/>
            <person name="Proost S."/>
            <person name="Cook D.R."/>
            <person name="Meyers B.C."/>
            <person name="Spannagl M."/>
            <person name="Cheung F."/>
            <person name="De Mita S."/>
            <person name="Krishnakumar V."/>
            <person name="Gundlach H."/>
            <person name="Zhou S."/>
            <person name="Mudge J."/>
            <person name="Bharti A.K."/>
            <person name="Murray J.D."/>
            <person name="Naoumkina M.A."/>
            <person name="Rosen B."/>
            <person name="Silverstein K.A."/>
            <person name="Tang H."/>
            <person name="Rombauts S."/>
            <person name="Zhao P.X."/>
            <person name="Zhou P."/>
            <person name="Barbe V."/>
            <person name="Bardou P."/>
            <person name="Bechner M."/>
            <person name="Bellec A."/>
            <person name="Berger A."/>
            <person name="Berges H."/>
            <person name="Bidwell S."/>
            <person name="Bisseling T."/>
            <person name="Choisne N."/>
            <person name="Couloux A."/>
            <person name="Denny R."/>
            <person name="Deshpande S."/>
            <person name="Dai X."/>
            <person name="Doyle J.J."/>
            <person name="Dudez A.M."/>
            <person name="Farmer A.D."/>
            <person name="Fouteau S."/>
            <person name="Franken C."/>
            <person name="Gibelin C."/>
            <person name="Gish J."/>
            <person name="Goldstein S."/>
            <person name="Gonzalez A.J."/>
            <person name="Green P.J."/>
            <person name="Hallab A."/>
            <person name="Hartog M."/>
            <person name="Hua A."/>
            <person name="Humphray S.J."/>
            <person name="Jeong D.H."/>
            <person name="Jing Y."/>
            <person name="Jocker A."/>
            <person name="Kenton S.M."/>
            <person name="Kim D.J."/>
            <person name="Klee K."/>
            <person name="Lai H."/>
            <person name="Lang C."/>
            <person name="Lin S."/>
            <person name="Macmil S.L."/>
            <person name="Magdelenat G."/>
            <person name="Matthews L."/>
            <person name="McCorrison J."/>
            <person name="Monaghan E.L."/>
            <person name="Mun J.H."/>
            <person name="Najar F.Z."/>
            <person name="Nicholson C."/>
            <person name="Noirot C."/>
            <person name="O'Bleness M."/>
            <person name="Paule C.R."/>
            <person name="Poulain J."/>
            <person name="Prion F."/>
            <person name="Qin B."/>
            <person name="Qu C."/>
            <person name="Retzel E.F."/>
            <person name="Riddle C."/>
            <person name="Sallet E."/>
            <person name="Samain S."/>
            <person name="Samson N."/>
            <person name="Sanders I."/>
            <person name="Saurat O."/>
            <person name="Scarpelli C."/>
            <person name="Schiex T."/>
            <person name="Segurens B."/>
            <person name="Severin A.J."/>
            <person name="Sherrier D.J."/>
            <person name="Shi R."/>
            <person name="Sims S."/>
            <person name="Singer S.R."/>
            <person name="Sinharoy S."/>
            <person name="Sterck L."/>
            <person name="Viollet A."/>
            <person name="Wang B.B."/>
            <person name="Wang K."/>
            <person name="Wang M."/>
            <person name="Wang X."/>
            <person name="Warfsmann J."/>
            <person name="Weissenbach J."/>
            <person name="White D.D."/>
            <person name="White J.D."/>
            <person name="Wiley G.B."/>
            <person name="Wincker P."/>
            <person name="Xing Y."/>
            <person name="Yang L."/>
            <person name="Yao Z."/>
            <person name="Ying F."/>
            <person name="Zhai J."/>
            <person name="Zhou L."/>
            <person name="Zuber A."/>
            <person name="Denarie J."/>
            <person name="Dixon R.A."/>
            <person name="May G.D."/>
            <person name="Schwartz D.C."/>
            <person name="Rogers J."/>
            <person name="Quetier F."/>
            <person name="Town C.D."/>
            <person name="Roe B.A."/>
        </authorList>
    </citation>
    <scope>NUCLEOTIDE SEQUENCE [LARGE SCALE GENOMIC DNA]</scope>
    <source>
        <strain evidence="3">A17</strain>
        <strain evidence="4 5">cv. Jemalong A17</strain>
    </source>
</reference>
<dbReference type="Pfam" id="PF00646">
    <property type="entry name" value="F-box"/>
    <property type="match status" value="1"/>
</dbReference>
<evidence type="ECO:0000259" key="1">
    <source>
        <dbReference type="Pfam" id="PF00646"/>
    </source>
</evidence>
<dbReference type="EMBL" id="CM001222">
    <property type="protein sequence ID" value="AES74798.2"/>
    <property type="molecule type" value="Genomic_DNA"/>
</dbReference>
<dbReference type="ExpressionAtlas" id="G7KLD5">
    <property type="expression patterns" value="differential"/>
</dbReference>
<dbReference type="AlphaFoldDB" id="G7KLD5"/>
<accession>G7KLD5</accession>
<sequence length="645" mass="74408">MSPSLLDGKTNPHLLSTIVLDEKKVIRLSLSEKKENLTLHPKPSLSKTRNEASQSAFSLKSVHLPAMKRCENLKSKLPDCIVSYIFSKLSMKDLVKTSTLSKQWLHEWGFRTDLNFDLQNMFHYNTIQELPKNFPLLQSQFATILDQFMMHYQGAMIHSIRVNFPLGDQHRDVIDKLISKGIAKGAKRIELLFSNETNYTTDFIFEGEPYKFPFTLLSDTYSLTHLHLEKCLLVAPMDFSGFKNLRTLVLHIIDVSQDMFRGLFSNCIHLVDFTLDNCNFISDIQITSSTLFHLNIVNCGISIQERKKIDISAPNLSSFQYSSCIDCQVHPIKIEAHMLSKFSFTGGEIFRIFKPVGFSGLKNVTTIVLDGLLECLCEFIVPKLFSKCCQLEDVTFKNCRIMYDLTITSRKLRHLKIIDCGYKHLTPDEITVVALNLSSFEYSGYTRELHVKAPRLLKVFWNATKEERYPHHLFGAIPRSRHVQNLAMIMMPSQIANLTKVLVQFQNLQQLELLIEGACDPNMDYFWILDIIMASQHLRKLSLTIRNSHVDGSHRQRREHGKFFHNYLKYVELRGCVCTMDVIELASHLLRNVNSLKQITFSSCDKFYIGAERWTKTSKYCCYDGNLIHEVLKDEVDEQCQLIIL</sequence>
<dbReference type="Gene3D" id="3.80.10.10">
    <property type="entry name" value="Ribonuclease Inhibitor"/>
    <property type="match status" value="2"/>
</dbReference>
<dbReference type="InterPro" id="IPR053772">
    <property type="entry name" value="At1g61320/At1g61330-like"/>
</dbReference>
<dbReference type="PaxDb" id="3880-AES74798"/>
<proteinExistence type="predicted"/>
<feature type="domain" description="F-box" evidence="1">
    <location>
        <begin position="75"/>
        <end position="104"/>
    </location>
</feature>
<dbReference type="EnsemblPlants" id="AES74798">
    <property type="protein sequence ID" value="AES74798"/>
    <property type="gene ID" value="MTR_6g013240"/>
</dbReference>
<dbReference type="Pfam" id="PF23622">
    <property type="entry name" value="LRR_At1g61320_AtMIF1"/>
    <property type="match status" value="2"/>
</dbReference>
<dbReference type="InterPro" id="IPR036047">
    <property type="entry name" value="F-box-like_dom_sf"/>
</dbReference>
<evidence type="ECO:0000313" key="3">
    <source>
        <dbReference type="EMBL" id="AES74798.2"/>
    </source>
</evidence>
<organism evidence="3 5">
    <name type="scientific">Medicago truncatula</name>
    <name type="common">Barrel medic</name>
    <name type="synonym">Medicago tribuloides</name>
    <dbReference type="NCBI Taxonomy" id="3880"/>
    <lineage>
        <taxon>Eukaryota</taxon>
        <taxon>Viridiplantae</taxon>
        <taxon>Streptophyta</taxon>
        <taxon>Embryophyta</taxon>
        <taxon>Tracheophyta</taxon>
        <taxon>Spermatophyta</taxon>
        <taxon>Magnoliopsida</taxon>
        <taxon>eudicotyledons</taxon>
        <taxon>Gunneridae</taxon>
        <taxon>Pentapetalae</taxon>
        <taxon>rosids</taxon>
        <taxon>fabids</taxon>
        <taxon>Fabales</taxon>
        <taxon>Fabaceae</taxon>
        <taxon>Papilionoideae</taxon>
        <taxon>50 kb inversion clade</taxon>
        <taxon>NPAAA clade</taxon>
        <taxon>Hologalegina</taxon>
        <taxon>IRL clade</taxon>
        <taxon>Trifolieae</taxon>
        <taxon>Medicago</taxon>
    </lineage>
</organism>
<accession>A0A0C3VTV0</accession>
<reference evidence="4" key="3">
    <citation type="submission" date="2015-04" db="UniProtKB">
        <authorList>
            <consortium name="EnsemblPlants"/>
        </authorList>
    </citation>
    <scope>IDENTIFICATION</scope>
    <source>
        <strain evidence="4">cv. Jemalong A17</strain>
    </source>
</reference>
<evidence type="ECO:0000313" key="5">
    <source>
        <dbReference type="Proteomes" id="UP000002051"/>
    </source>
</evidence>
<dbReference type="InterPro" id="IPR055357">
    <property type="entry name" value="LRR_At1g61320_AtMIF1"/>
</dbReference>
<reference evidence="3 5" key="2">
    <citation type="journal article" date="2014" name="BMC Genomics">
        <title>An improved genome release (version Mt4.0) for the model legume Medicago truncatula.</title>
        <authorList>
            <person name="Tang H."/>
            <person name="Krishnakumar V."/>
            <person name="Bidwell S."/>
            <person name="Rosen B."/>
            <person name="Chan A."/>
            <person name="Zhou S."/>
            <person name="Gentzbittel L."/>
            <person name="Childs K.L."/>
            <person name="Yandell M."/>
            <person name="Gundlach H."/>
            <person name="Mayer K.F."/>
            <person name="Schwartz D.C."/>
            <person name="Town C.D."/>
        </authorList>
    </citation>
    <scope>GENOME REANNOTATION</scope>
    <source>
        <strain evidence="4 5">cv. Jemalong A17</strain>
    </source>
</reference>
<protein>
    <submittedName>
        <fullName evidence="3">F-box protein, putative</fullName>
    </submittedName>
</protein>
<dbReference type="InterPro" id="IPR001810">
    <property type="entry name" value="F-box_dom"/>
</dbReference>
<keyword evidence="5" id="KW-1185">Reference proteome</keyword>
<dbReference type="PANTHER" id="PTHR34145:SF28">
    <property type="entry name" value="F-BOX DOMAIN-CONTAINING PROTEIN"/>
    <property type="match status" value="1"/>
</dbReference>
<dbReference type="SUPFAM" id="SSF52047">
    <property type="entry name" value="RNI-like"/>
    <property type="match status" value="1"/>
</dbReference>
<feature type="domain" description="At1g61320/AtMIF1 LRR" evidence="2">
    <location>
        <begin position="169"/>
        <end position="329"/>
    </location>
</feature>
<evidence type="ECO:0000313" key="4">
    <source>
        <dbReference type="EnsemblPlants" id="AES74798"/>
    </source>
</evidence>
<dbReference type="HOGENOM" id="CLU_020838_0_0_1"/>
<dbReference type="Proteomes" id="UP000002051">
    <property type="component" value="Chromosome 6"/>
</dbReference>